<dbReference type="GO" id="GO:0003723">
    <property type="term" value="F:RNA binding"/>
    <property type="evidence" value="ECO:0007669"/>
    <property type="project" value="InterPro"/>
</dbReference>
<dbReference type="SMART" id="SM00955">
    <property type="entry name" value="RNB"/>
    <property type="match status" value="1"/>
</dbReference>
<accession>A0A6C0ERY8</accession>
<name>A0A6C0ERY8_9ZZZZ</name>
<dbReference type="InterPro" id="IPR012340">
    <property type="entry name" value="NA-bd_OB-fold"/>
</dbReference>
<dbReference type="InterPro" id="IPR050180">
    <property type="entry name" value="RNR_Ribonuclease"/>
</dbReference>
<dbReference type="GO" id="GO:0000175">
    <property type="term" value="F:3'-5'-RNA exonuclease activity"/>
    <property type="evidence" value="ECO:0007669"/>
    <property type="project" value="TreeGrafter"/>
</dbReference>
<protein>
    <recommendedName>
        <fullName evidence="1">RNB domain-containing protein</fullName>
    </recommendedName>
</protein>
<organism evidence="2">
    <name type="scientific">viral metagenome</name>
    <dbReference type="NCBI Taxonomy" id="1070528"/>
    <lineage>
        <taxon>unclassified sequences</taxon>
        <taxon>metagenomes</taxon>
        <taxon>organismal metagenomes</taxon>
    </lineage>
</organism>
<evidence type="ECO:0000259" key="1">
    <source>
        <dbReference type="SMART" id="SM00955"/>
    </source>
</evidence>
<evidence type="ECO:0000313" key="2">
    <source>
        <dbReference type="EMBL" id="QHT31946.1"/>
    </source>
</evidence>
<dbReference type="Pfam" id="PF00773">
    <property type="entry name" value="RNB"/>
    <property type="match status" value="1"/>
</dbReference>
<proteinExistence type="predicted"/>
<feature type="domain" description="RNB" evidence="1">
    <location>
        <begin position="202"/>
        <end position="466"/>
    </location>
</feature>
<dbReference type="EMBL" id="MN738927">
    <property type="protein sequence ID" value="QHT31946.1"/>
    <property type="molecule type" value="Genomic_DNA"/>
</dbReference>
<dbReference type="InterPro" id="IPR001900">
    <property type="entry name" value="RNase_II/R"/>
</dbReference>
<sequence length="585" mass="69501">MDLKARILIANRDYTSWNLVNHETNIEIKDIETVSKIDPVKHKLFTKDIINIEPTETEIKIDIVVSPVRNSEYIAGILLLENNKTFGRTYNKKRLLYKCIPDDKHLPAFLIPYDIKIGFNKVYQNKYVIFKYDSWVDKHPQGLLLETLGDVDDLCVFYEYQLYCKSLHISLNNFTKKTRDSFKTTTQEQYIEKIFKNSNFNIEDERDTYVFTIDPQSSLDFDDGFSIKKIGKKWQITVYISHVYFWLETLDLWNSFSKRVSTIYLPDQRRPMLPTILSDNLCSLQQDKLRFAFAMDIVVDNDGNICDECDIKYRNVLICVKKNYIYEDSHDIAKYDNVLNDKHYQHLFEISQKMDKNVKNSHDVVSHWMITMNHLCGKWFEKNKLGIFRTSHYSFVKKELDLSIDENTRRVINSWNNVSGQYILYHKECNINHEAMNISSYIHITSPIRRLVDLLNQMLIIKKMGLVKNIGESANDFLTHWLNQIDYINHSMRSIRKVQTDCNLLYRCYTETDIMNIIQKGILFDKNKKSNGMYTYMVYLEELKLLSRITTMMDIENYTYISCKLYLFEDEDKIKKKIRVQIIEN</sequence>
<dbReference type="PANTHER" id="PTHR23355">
    <property type="entry name" value="RIBONUCLEASE"/>
    <property type="match status" value="1"/>
</dbReference>
<dbReference type="GO" id="GO:0006402">
    <property type="term" value="P:mRNA catabolic process"/>
    <property type="evidence" value="ECO:0007669"/>
    <property type="project" value="TreeGrafter"/>
</dbReference>
<dbReference type="PANTHER" id="PTHR23355:SF9">
    <property type="entry name" value="DIS3-LIKE EXONUCLEASE 2"/>
    <property type="match status" value="1"/>
</dbReference>
<dbReference type="SUPFAM" id="SSF50249">
    <property type="entry name" value="Nucleic acid-binding proteins"/>
    <property type="match status" value="1"/>
</dbReference>
<reference evidence="2" key="1">
    <citation type="journal article" date="2020" name="Nature">
        <title>Giant virus diversity and host interactions through global metagenomics.</title>
        <authorList>
            <person name="Schulz F."/>
            <person name="Roux S."/>
            <person name="Paez-Espino D."/>
            <person name="Jungbluth S."/>
            <person name="Walsh D.A."/>
            <person name="Denef V.J."/>
            <person name="McMahon K.D."/>
            <person name="Konstantinidis K.T."/>
            <person name="Eloe-Fadrosh E.A."/>
            <person name="Kyrpides N.C."/>
            <person name="Woyke T."/>
        </authorList>
    </citation>
    <scope>NUCLEOTIDE SEQUENCE</scope>
    <source>
        <strain evidence="2">GVMAG-M-3300009155-48</strain>
    </source>
</reference>
<dbReference type="AlphaFoldDB" id="A0A6C0ERY8"/>